<evidence type="ECO:0000256" key="1">
    <source>
        <dbReference type="SAM" id="MobiDB-lite"/>
    </source>
</evidence>
<comment type="caution">
    <text evidence="2">The sequence shown here is derived from an EMBL/GenBank/DDBJ whole genome shotgun (WGS) entry which is preliminary data.</text>
</comment>
<name>X1CCI2_9ZZZZ</name>
<dbReference type="EMBL" id="BART01020748">
    <property type="protein sequence ID" value="GAH05297.1"/>
    <property type="molecule type" value="Genomic_DNA"/>
</dbReference>
<organism evidence="2">
    <name type="scientific">marine sediment metagenome</name>
    <dbReference type="NCBI Taxonomy" id="412755"/>
    <lineage>
        <taxon>unclassified sequences</taxon>
        <taxon>metagenomes</taxon>
        <taxon>ecological metagenomes</taxon>
    </lineage>
</organism>
<sequence length="237" mass="26715">MEIPGSIVKEILLHFSSLVNFNNYLSGDNDILSISGTIKSGVHPLKLISELPEIIIHCNGGEEKSYFLEFDTFISSISENPKIIISVVPNKRWTIPQISPTSIPLSIRNKILYIENERLVQALINTAEKTIALISSLSSNGKEASIIDYFADEENTIKLTFSLLDISSVMIRAVLNTIGNFYHNSTLCIGNHDANTDLQRYVVITLKIPENQLDLEKKTRSEKKQQTQERIKKKKKL</sequence>
<dbReference type="AlphaFoldDB" id="X1CCI2"/>
<reference evidence="2" key="1">
    <citation type="journal article" date="2014" name="Front. Microbiol.">
        <title>High frequency of phylogenetically diverse reductive dehalogenase-homologous genes in deep subseafloor sedimentary metagenomes.</title>
        <authorList>
            <person name="Kawai M."/>
            <person name="Futagami T."/>
            <person name="Toyoda A."/>
            <person name="Takaki Y."/>
            <person name="Nishi S."/>
            <person name="Hori S."/>
            <person name="Arai W."/>
            <person name="Tsubouchi T."/>
            <person name="Morono Y."/>
            <person name="Uchiyama I."/>
            <person name="Ito T."/>
            <person name="Fujiyama A."/>
            <person name="Inagaki F."/>
            <person name="Takami H."/>
        </authorList>
    </citation>
    <scope>NUCLEOTIDE SEQUENCE</scope>
    <source>
        <strain evidence="2">Expedition CK06-06</strain>
    </source>
</reference>
<gene>
    <name evidence="2" type="ORF">S01H4_38473</name>
</gene>
<accession>X1CCI2</accession>
<feature type="region of interest" description="Disordered" evidence="1">
    <location>
        <begin position="217"/>
        <end position="237"/>
    </location>
</feature>
<feature type="compositionally biased region" description="Basic and acidic residues" evidence="1">
    <location>
        <begin position="217"/>
        <end position="230"/>
    </location>
</feature>
<proteinExistence type="predicted"/>
<protein>
    <submittedName>
        <fullName evidence="2">Uncharacterized protein</fullName>
    </submittedName>
</protein>
<evidence type="ECO:0000313" key="2">
    <source>
        <dbReference type="EMBL" id="GAH05297.1"/>
    </source>
</evidence>
<feature type="non-terminal residue" evidence="2">
    <location>
        <position position="237"/>
    </location>
</feature>